<dbReference type="RefSeq" id="XP_003009022.1">
    <property type="nucleotide sequence ID" value="XM_003008976.1"/>
</dbReference>
<evidence type="ECO:0000313" key="2">
    <source>
        <dbReference type="Proteomes" id="UP000008698"/>
    </source>
</evidence>
<dbReference type="Proteomes" id="UP000008698">
    <property type="component" value="Unassembled WGS sequence"/>
</dbReference>
<dbReference type="HOGENOM" id="CLU_1511730_0_0_1"/>
<protein>
    <submittedName>
        <fullName evidence="1">Predicted protein</fullName>
    </submittedName>
</protein>
<dbReference type="EMBL" id="DS985214">
    <property type="protein sequence ID" value="EEY14596.1"/>
    <property type="molecule type" value="Genomic_DNA"/>
</dbReference>
<dbReference type="KEGG" id="val:VDBG_00704"/>
<accession>C9S6Y5</accession>
<evidence type="ECO:0000313" key="1">
    <source>
        <dbReference type="EMBL" id="EEY14596.1"/>
    </source>
</evidence>
<organism evidence="2">
    <name type="scientific">Verticillium alfalfae (strain VaMs.102 / ATCC MYA-4576 / FGSC 10136)</name>
    <name type="common">Verticillium wilt of alfalfa</name>
    <name type="synonym">Verticillium albo-atrum</name>
    <dbReference type="NCBI Taxonomy" id="526221"/>
    <lineage>
        <taxon>Eukaryota</taxon>
        <taxon>Fungi</taxon>
        <taxon>Dikarya</taxon>
        <taxon>Ascomycota</taxon>
        <taxon>Pezizomycotina</taxon>
        <taxon>Sordariomycetes</taxon>
        <taxon>Hypocreomycetidae</taxon>
        <taxon>Glomerellales</taxon>
        <taxon>Plectosphaerellaceae</taxon>
        <taxon>Verticillium</taxon>
    </lineage>
</organism>
<name>C9S6Y5_VERA1</name>
<keyword evidence="2" id="KW-1185">Reference proteome</keyword>
<dbReference type="OrthoDB" id="10515847at2759"/>
<reference evidence="2" key="1">
    <citation type="journal article" date="2011" name="PLoS Pathog.">
        <title>Comparative genomics yields insights into niche adaptation of plant vascular wilt pathogens.</title>
        <authorList>
            <person name="Klosterman S.J."/>
            <person name="Subbarao K.V."/>
            <person name="Kang S."/>
            <person name="Veronese P."/>
            <person name="Gold S.E."/>
            <person name="Thomma B.P.H.J."/>
            <person name="Chen Z."/>
            <person name="Henrissat B."/>
            <person name="Lee Y.-H."/>
            <person name="Park J."/>
            <person name="Garcia-Pedrajas M.D."/>
            <person name="Barbara D.J."/>
            <person name="Anchieta A."/>
            <person name="de Jonge R."/>
            <person name="Santhanam P."/>
            <person name="Maruthachalam K."/>
            <person name="Atallah Z."/>
            <person name="Amyotte S.G."/>
            <person name="Paz Z."/>
            <person name="Inderbitzin P."/>
            <person name="Hayes R.J."/>
            <person name="Heiman D.I."/>
            <person name="Young S."/>
            <person name="Zeng Q."/>
            <person name="Engels R."/>
            <person name="Galagan J."/>
            <person name="Cuomo C.A."/>
            <person name="Dobinson K.F."/>
            <person name="Ma L.-J."/>
        </authorList>
    </citation>
    <scope>NUCLEOTIDE SEQUENCE [LARGE SCALE GENOMIC DNA]</scope>
    <source>
        <strain evidence="2">VaMs.102 / ATCC MYA-4576 / FGSC 10136</strain>
    </source>
</reference>
<dbReference type="AlphaFoldDB" id="C9S6Y5"/>
<gene>
    <name evidence="1" type="ORF">VDBG_00704</name>
</gene>
<dbReference type="GeneID" id="9530595"/>
<proteinExistence type="predicted"/>
<sequence>MSSARAAQLVHASCCGFAGPWPRQKAHDEAAVEALCERGLRNVLIEYGILGGVRGRQIGISWRINGRDGGDWGAQQRGVPTSQKSRVLCCAWKVQAATSPLDGRHICHHHYQSPIITASPRPLLLMIGSVHGHDSATAIDMRSVISSDLSRAECPFLSTRKTHLPTVILLGAAKNIRT</sequence>